<dbReference type="InterPro" id="IPR010282">
    <property type="entry name" value="Uncharacterised_HutD/Ves"/>
</dbReference>
<evidence type="ECO:0000313" key="2">
    <source>
        <dbReference type="Proteomes" id="UP000054925"/>
    </source>
</evidence>
<dbReference type="CDD" id="cd20293">
    <property type="entry name" value="cupin_HutD_N"/>
    <property type="match status" value="1"/>
</dbReference>
<dbReference type="PANTHER" id="PTHR37943">
    <property type="entry name" value="PROTEIN VES"/>
    <property type="match status" value="1"/>
</dbReference>
<protein>
    <recommendedName>
        <fullName evidence="3">Histidine utilization protein HutD</fullName>
    </recommendedName>
</protein>
<keyword evidence="2" id="KW-1185">Reference proteome</keyword>
<name>A0A158J4Q0_9BURK</name>
<dbReference type="EMBL" id="FCOL02000017">
    <property type="protein sequence ID" value="SAL63443.1"/>
    <property type="molecule type" value="Genomic_DNA"/>
</dbReference>
<dbReference type="AlphaFoldDB" id="A0A158J4Q0"/>
<dbReference type="Gene3D" id="2.60.120.10">
    <property type="entry name" value="Jelly Rolls"/>
    <property type="match status" value="1"/>
</dbReference>
<organism evidence="1 2">
    <name type="scientific">Caballeronia terrestris</name>
    <dbReference type="NCBI Taxonomy" id="1226301"/>
    <lineage>
        <taxon>Bacteria</taxon>
        <taxon>Pseudomonadati</taxon>
        <taxon>Pseudomonadota</taxon>
        <taxon>Betaproteobacteria</taxon>
        <taxon>Burkholderiales</taxon>
        <taxon>Burkholderiaceae</taxon>
        <taxon>Caballeronia</taxon>
    </lineage>
</organism>
<sequence>MKLIRGASLVPKPWKNGGGVTREIDAEPTGAALDAFTWRLSIANVDASGAFSTFPGIDRTLVLLEGAGMHLREANGRVHALDRPLAMASFAGETAIDATLDNGPTRDFNVMVRRDRATASVQVHRGSAELTCADSITLIFCVQGPLDVTTVGKRITLHADDTLRVNAPCVVSCTKEHTSWLQIGIATTDHPR</sequence>
<dbReference type="InterPro" id="IPR014710">
    <property type="entry name" value="RmlC-like_jellyroll"/>
</dbReference>
<comment type="caution">
    <text evidence="1">The sequence shown here is derived from an EMBL/GenBank/DDBJ whole genome shotgun (WGS) entry which is preliminary data.</text>
</comment>
<dbReference type="SUPFAM" id="SSF51182">
    <property type="entry name" value="RmlC-like cupins"/>
    <property type="match status" value="1"/>
</dbReference>
<dbReference type="OrthoDB" id="9800082at2"/>
<gene>
    <name evidence="1" type="ORF">AWB67_03298</name>
</gene>
<dbReference type="PANTHER" id="PTHR37943:SF1">
    <property type="entry name" value="PROTEIN VES"/>
    <property type="match status" value="1"/>
</dbReference>
<evidence type="ECO:0008006" key="3">
    <source>
        <dbReference type="Google" id="ProtNLM"/>
    </source>
</evidence>
<dbReference type="RefSeq" id="WP_087657287.1">
    <property type="nucleotide sequence ID" value="NZ_FCOL02000017.1"/>
</dbReference>
<dbReference type="InterPro" id="IPR011051">
    <property type="entry name" value="RmlC_Cupin_sf"/>
</dbReference>
<dbReference type="Proteomes" id="UP000054925">
    <property type="component" value="Unassembled WGS sequence"/>
</dbReference>
<evidence type="ECO:0000313" key="1">
    <source>
        <dbReference type="EMBL" id="SAL63443.1"/>
    </source>
</evidence>
<reference evidence="1" key="1">
    <citation type="submission" date="2016-01" db="EMBL/GenBank/DDBJ databases">
        <authorList>
            <person name="Peeters C."/>
        </authorList>
    </citation>
    <scope>NUCLEOTIDE SEQUENCE [LARGE SCALE GENOMIC DNA]</scope>
    <source>
        <strain evidence="1">LMG 22937</strain>
    </source>
</reference>
<dbReference type="Pfam" id="PF05962">
    <property type="entry name" value="HutD"/>
    <property type="match status" value="1"/>
</dbReference>
<accession>A0A158J4Q0</accession>
<proteinExistence type="predicted"/>